<protein>
    <submittedName>
        <fullName evidence="3">Uncharacterized protein</fullName>
    </submittedName>
</protein>
<gene>
    <name evidence="3" type="ORF">HMPREF9733_00002</name>
    <name evidence="2" type="ORF">HMPREF9733_02593</name>
    <name evidence="1" type="ORF">HMPREF9733_02733</name>
</gene>
<name>M2C3C3_TREDN</name>
<dbReference type="EMBL" id="AGDZ01000001">
    <property type="protein sequence ID" value="EMB28854.1"/>
    <property type="molecule type" value="Genomic_DNA"/>
</dbReference>
<dbReference type="HOGENOM" id="CLU_2107922_0_0_12"/>
<dbReference type="Proteomes" id="UP000016183">
    <property type="component" value="Unassembled WGS sequence"/>
</dbReference>
<dbReference type="EMBL" id="AGDZ01000040">
    <property type="protein sequence ID" value="EMB19295.1"/>
    <property type="molecule type" value="Genomic_DNA"/>
</dbReference>
<proteinExistence type="predicted"/>
<evidence type="ECO:0000313" key="2">
    <source>
        <dbReference type="EMBL" id="EMB20037.1"/>
    </source>
</evidence>
<dbReference type="RefSeq" id="WP_010692274.1">
    <property type="nucleotide sequence ID" value="NZ_KB442453.1"/>
</dbReference>
<sequence length="115" mass="12662">MAVSVEDVKKAVTRQEYLTLTAGDDGNALMALERASLWVKGKVISTGNEFDEENEVIKTAIITRSVYELFSFVGFESRAKQKAEDARELLESYFGNTAGGENREMNPIAGAIRVP</sequence>
<dbReference type="PATRIC" id="fig|999437.3.peg.2"/>
<evidence type="ECO:0000313" key="4">
    <source>
        <dbReference type="Proteomes" id="UP000016183"/>
    </source>
</evidence>
<reference evidence="3 4" key="1">
    <citation type="submission" date="2012-01" db="EMBL/GenBank/DDBJ databases">
        <title>The Genome Sequence of Treponema denticola SP33.</title>
        <authorList>
            <consortium name="The Broad Institute Genome Sequencing Platform"/>
            <person name="Earl A."/>
            <person name="Ward D."/>
            <person name="Feldgarden M."/>
            <person name="Gevers D."/>
            <person name="Blanton J.M."/>
            <person name="Fenno C.J."/>
            <person name="Baranova O.V."/>
            <person name="Mathney J."/>
            <person name="Dewhirst F.E."/>
            <person name="Izard J."/>
            <person name="Young S.K."/>
            <person name="Zeng Q."/>
            <person name="Gargeya S."/>
            <person name="Fitzgerald M."/>
            <person name="Haas B."/>
            <person name="Abouelleil A."/>
            <person name="Alvarado L."/>
            <person name="Arachchi H.M."/>
            <person name="Berlin A."/>
            <person name="Chapman S.B."/>
            <person name="Gearin G."/>
            <person name="Goldberg J."/>
            <person name="Griggs A."/>
            <person name="Gujja S."/>
            <person name="Hansen M."/>
            <person name="Heiman D."/>
            <person name="Howarth C."/>
            <person name="Larimer J."/>
            <person name="Lui A."/>
            <person name="MacDonald P.J.P."/>
            <person name="McCowen C."/>
            <person name="Montmayeur A."/>
            <person name="Murphy C."/>
            <person name="Neiman D."/>
            <person name="Pearson M."/>
            <person name="Priest M."/>
            <person name="Roberts A."/>
            <person name="Saif S."/>
            <person name="Shea T."/>
            <person name="Sisk P."/>
            <person name="Stolte C."/>
            <person name="Sykes S."/>
            <person name="Wortman J."/>
            <person name="Nusbaum C."/>
            <person name="Birren B."/>
        </authorList>
    </citation>
    <scope>NUCLEOTIDE SEQUENCE [LARGE SCALE GENOMIC DNA]</scope>
    <source>
        <strain evidence="3 4">SP33</strain>
    </source>
</reference>
<accession>M2C3C3</accession>
<organism evidence="3 4">
    <name type="scientific">Treponema denticola SP33</name>
    <dbReference type="NCBI Taxonomy" id="999437"/>
    <lineage>
        <taxon>Bacteria</taxon>
        <taxon>Pseudomonadati</taxon>
        <taxon>Spirochaetota</taxon>
        <taxon>Spirochaetia</taxon>
        <taxon>Spirochaetales</taxon>
        <taxon>Treponemataceae</taxon>
        <taxon>Treponema</taxon>
    </lineage>
</organism>
<evidence type="ECO:0000313" key="1">
    <source>
        <dbReference type="EMBL" id="EMB19295.1"/>
    </source>
</evidence>
<dbReference type="AlphaFoldDB" id="M2C3C3"/>
<dbReference type="EMBL" id="AGDZ01000037">
    <property type="protein sequence ID" value="EMB20037.1"/>
    <property type="molecule type" value="Genomic_DNA"/>
</dbReference>
<evidence type="ECO:0000313" key="3">
    <source>
        <dbReference type="EMBL" id="EMB28854.1"/>
    </source>
</evidence>
<dbReference type="OrthoDB" id="9799152at2"/>
<comment type="caution">
    <text evidence="3">The sequence shown here is derived from an EMBL/GenBank/DDBJ whole genome shotgun (WGS) entry which is preliminary data.</text>
</comment>